<evidence type="ECO:0000259" key="9">
    <source>
        <dbReference type="PROSITE" id="PS51755"/>
    </source>
</evidence>
<dbReference type="PROSITE" id="PS50110">
    <property type="entry name" value="RESPONSE_REGULATORY"/>
    <property type="match status" value="1"/>
</dbReference>
<evidence type="ECO:0000256" key="7">
    <source>
        <dbReference type="PROSITE-ProRule" id="PRU01091"/>
    </source>
</evidence>
<dbReference type="InterPro" id="IPR039420">
    <property type="entry name" value="WalR-like"/>
</dbReference>
<dbReference type="GO" id="GO:0000976">
    <property type="term" value="F:transcription cis-regulatory region binding"/>
    <property type="evidence" value="ECO:0007669"/>
    <property type="project" value="TreeGrafter"/>
</dbReference>
<dbReference type="SMART" id="SM00862">
    <property type="entry name" value="Trans_reg_C"/>
    <property type="match status" value="1"/>
</dbReference>
<evidence type="ECO:0000256" key="4">
    <source>
        <dbReference type="ARBA" id="ARBA00023125"/>
    </source>
</evidence>
<evidence type="ECO:0000256" key="3">
    <source>
        <dbReference type="ARBA" id="ARBA00023015"/>
    </source>
</evidence>
<dbReference type="Proteomes" id="UP000251135">
    <property type="component" value="Unassembled WGS sequence"/>
</dbReference>
<keyword evidence="1 6" id="KW-0597">Phosphoprotein</keyword>
<dbReference type="InterPro" id="IPR016032">
    <property type="entry name" value="Sig_transdc_resp-reg_C-effctor"/>
</dbReference>
<keyword evidence="2" id="KW-0902">Two-component regulatory system</keyword>
<keyword evidence="3" id="KW-0805">Transcription regulation</keyword>
<evidence type="ECO:0000256" key="5">
    <source>
        <dbReference type="ARBA" id="ARBA00023163"/>
    </source>
</evidence>
<dbReference type="Gene3D" id="3.40.50.2300">
    <property type="match status" value="1"/>
</dbReference>
<evidence type="ECO:0000313" key="11">
    <source>
        <dbReference type="Proteomes" id="UP000251135"/>
    </source>
</evidence>
<protein>
    <recommendedName>
        <fullName evidence="12">DNA-binding response regulator</fullName>
    </recommendedName>
</protein>
<evidence type="ECO:0000259" key="8">
    <source>
        <dbReference type="PROSITE" id="PS50110"/>
    </source>
</evidence>
<dbReference type="PROSITE" id="PS51755">
    <property type="entry name" value="OMPR_PHOB"/>
    <property type="match status" value="1"/>
</dbReference>
<keyword evidence="4 7" id="KW-0238">DNA-binding</keyword>
<dbReference type="SUPFAM" id="SSF46894">
    <property type="entry name" value="C-terminal effector domain of the bipartite response regulators"/>
    <property type="match status" value="1"/>
</dbReference>
<dbReference type="Pfam" id="PF00486">
    <property type="entry name" value="Trans_reg_C"/>
    <property type="match status" value="1"/>
</dbReference>
<dbReference type="GO" id="GO:0005829">
    <property type="term" value="C:cytosol"/>
    <property type="evidence" value="ECO:0007669"/>
    <property type="project" value="TreeGrafter"/>
</dbReference>
<dbReference type="InterPro" id="IPR001867">
    <property type="entry name" value="OmpR/PhoB-type_DNA-bd"/>
</dbReference>
<evidence type="ECO:0000256" key="2">
    <source>
        <dbReference type="ARBA" id="ARBA00023012"/>
    </source>
</evidence>
<dbReference type="CDD" id="cd00156">
    <property type="entry name" value="REC"/>
    <property type="match status" value="1"/>
</dbReference>
<keyword evidence="5" id="KW-0804">Transcription</keyword>
<feature type="modified residue" description="4-aspartylphosphate" evidence="6">
    <location>
        <position position="57"/>
    </location>
</feature>
<dbReference type="SUPFAM" id="SSF52172">
    <property type="entry name" value="CheY-like"/>
    <property type="match status" value="1"/>
</dbReference>
<dbReference type="PANTHER" id="PTHR48111:SF1">
    <property type="entry name" value="TWO-COMPONENT RESPONSE REGULATOR ORR33"/>
    <property type="match status" value="1"/>
</dbReference>
<feature type="domain" description="Response regulatory" evidence="8">
    <location>
        <begin position="8"/>
        <end position="122"/>
    </location>
</feature>
<feature type="domain" description="OmpR/PhoB-type" evidence="9">
    <location>
        <begin position="128"/>
        <end position="223"/>
    </location>
</feature>
<keyword evidence="11" id="KW-1185">Reference proteome</keyword>
<reference evidence="10 11" key="1">
    <citation type="submission" date="2017-02" db="EMBL/GenBank/DDBJ databases">
        <title>Arcobacter caeni sp. nov, a new Arcobacter species isolated from reclaimed water.</title>
        <authorList>
            <person name="Figueras M.J."/>
            <person name="Perez-Cataluna A."/>
            <person name="Salas-Masso N."/>
        </authorList>
    </citation>
    <scope>NUCLEOTIDE SEQUENCE [LARGE SCALE GENOMIC DNA]</scope>
    <source>
        <strain evidence="10 11">RW17-10</strain>
    </source>
</reference>
<accession>A0A363D1I0</accession>
<dbReference type="Pfam" id="PF00072">
    <property type="entry name" value="Response_reg"/>
    <property type="match status" value="1"/>
</dbReference>
<dbReference type="Gene3D" id="1.10.10.10">
    <property type="entry name" value="Winged helix-like DNA-binding domain superfamily/Winged helix DNA-binding domain"/>
    <property type="match status" value="1"/>
</dbReference>
<dbReference type="InterPro" id="IPR001789">
    <property type="entry name" value="Sig_transdc_resp-reg_receiver"/>
</dbReference>
<dbReference type="EMBL" id="MUXE01000005">
    <property type="protein sequence ID" value="PUE65216.1"/>
    <property type="molecule type" value="Genomic_DNA"/>
</dbReference>
<feature type="DNA-binding region" description="OmpR/PhoB-type" evidence="7">
    <location>
        <begin position="128"/>
        <end position="223"/>
    </location>
</feature>
<dbReference type="AlphaFoldDB" id="A0A363D1I0"/>
<gene>
    <name evidence="10" type="ORF">B0174_04580</name>
</gene>
<evidence type="ECO:0008006" key="12">
    <source>
        <dbReference type="Google" id="ProtNLM"/>
    </source>
</evidence>
<evidence type="ECO:0000256" key="6">
    <source>
        <dbReference type="PROSITE-ProRule" id="PRU00169"/>
    </source>
</evidence>
<dbReference type="GO" id="GO:0006355">
    <property type="term" value="P:regulation of DNA-templated transcription"/>
    <property type="evidence" value="ECO:0007669"/>
    <property type="project" value="InterPro"/>
</dbReference>
<name>A0A363D1I0_9BACT</name>
<comment type="caution">
    <text evidence="10">The sequence shown here is derived from an EMBL/GenBank/DDBJ whole genome shotgun (WGS) entry which is preliminary data.</text>
</comment>
<dbReference type="CDD" id="cd00383">
    <property type="entry name" value="trans_reg_C"/>
    <property type="match status" value="1"/>
</dbReference>
<sequence length="223" mass="26161">MDILKSLTILYAEDDLVIQESTSRILKMFFKEVFIANNGNEAIETYQRYKPNILMLDYVMPNLDGYQTAKLIREINKKIPIILVSTYTDKDKLLNAIELNLIRYIEKPILYDDLMNVFNSVISSLEENNLLQIKLDEDVFYSFITKKIIKMNEEIFLTKNEILFLELLLSKANLLVSKELIETNVFEEPVDENTIRNMVYRLRKKLDSKIIVTVKDLGYLIKS</sequence>
<dbReference type="PANTHER" id="PTHR48111">
    <property type="entry name" value="REGULATOR OF RPOS"/>
    <property type="match status" value="1"/>
</dbReference>
<dbReference type="GO" id="GO:0032993">
    <property type="term" value="C:protein-DNA complex"/>
    <property type="evidence" value="ECO:0007669"/>
    <property type="project" value="TreeGrafter"/>
</dbReference>
<dbReference type="GO" id="GO:0000156">
    <property type="term" value="F:phosphorelay response regulator activity"/>
    <property type="evidence" value="ECO:0007669"/>
    <property type="project" value="TreeGrafter"/>
</dbReference>
<organism evidence="10 11">
    <name type="scientific">Arcobacter caeni</name>
    <dbReference type="NCBI Taxonomy" id="1912877"/>
    <lineage>
        <taxon>Bacteria</taxon>
        <taxon>Pseudomonadati</taxon>
        <taxon>Campylobacterota</taxon>
        <taxon>Epsilonproteobacteria</taxon>
        <taxon>Campylobacterales</taxon>
        <taxon>Arcobacteraceae</taxon>
        <taxon>Arcobacter</taxon>
    </lineage>
</organism>
<proteinExistence type="predicted"/>
<dbReference type="SMART" id="SM00448">
    <property type="entry name" value="REC"/>
    <property type="match status" value="1"/>
</dbReference>
<dbReference type="InterPro" id="IPR011006">
    <property type="entry name" value="CheY-like_superfamily"/>
</dbReference>
<dbReference type="InterPro" id="IPR036388">
    <property type="entry name" value="WH-like_DNA-bd_sf"/>
</dbReference>
<evidence type="ECO:0000256" key="1">
    <source>
        <dbReference type="ARBA" id="ARBA00022553"/>
    </source>
</evidence>
<evidence type="ECO:0000313" key="10">
    <source>
        <dbReference type="EMBL" id="PUE65216.1"/>
    </source>
</evidence>